<evidence type="ECO:0000256" key="2">
    <source>
        <dbReference type="ARBA" id="ARBA00022448"/>
    </source>
</evidence>
<evidence type="ECO:0000256" key="7">
    <source>
        <dbReference type="ARBA" id="ARBA00023237"/>
    </source>
</evidence>
<evidence type="ECO:0000313" key="13">
    <source>
        <dbReference type="EMBL" id="SHL57705.1"/>
    </source>
</evidence>
<feature type="compositionally biased region" description="Basic residues" evidence="10">
    <location>
        <begin position="12"/>
        <end position="21"/>
    </location>
</feature>
<keyword evidence="4 8" id="KW-0812">Transmembrane</keyword>
<reference evidence="13 14" key="1">
    <citation type="submission" date="2016-11" db="EMBL/GenBank/DDBJ databases">
        <authorList>
            <person name="Jaros S."/>
            <person name="Januszkiewicz K."/>
            <person name="Wedrychowicz H."/>
        </authorList>
    </citation>
    <scope>NUCLEOTIDE SEQUENCE [LARGE SCALE GENOMIC DNA]</scope>
    <source>
        <strain evidence="13 14">DSM 27406</strain>
    </source>
</reference>
<dbReference type="AlphaFoldDB" id="A0A1M7BRP2"/>
<proteinExistence type="inferred from homology"/>
<dbReference type="Gene3D" id="2.40.170.20">
    <property type="entry name" value="TonB-dependent receptor, beta-barrel domain"/>
    <property type="match status" value="1"/>
</dbReference>
<evidence type="ECO:0000256" key="4">
    <source>
        <dbReference type="ARBA" id="ARBA00022692"/>
    </source>
</evidence>
<gene>
    <name evidence="13" type="ORF">SAMN05444266_10431</name>
</gene>
<keyword evidence="3 8" id="KW-1134">Transmembrane beta strand</keyword>
<keyword evidence="5 9" id="KW-0798">TonB box</keyword>
<feature type="domain" description="TonB-dependent receptor-like beta-barrel" evidence="11">
    <location>
        <begin position="605"/>
        <end position="931"/>
    </location>
</feature>
<dbReference type="Pfam" id="PF07715">
    <property type="entry name" value="Plug"/>
    <property type="match status" value="1"/>
</dbReference>
<dbReference type="NCBIfam" id="TIGR04056">
    <property type="entry name" value="OMP_RagA_SusC"/>
    <property type="match status" value="1"/>
</dbReference>
<evidence type="ECO:0000313" key="14">
    <source>
        <dbReference type="Proteomes" id="UP000184420"/>
    </source>
</evidence>
<dbReference type="InterPro" id="IPR023997">
    <property type="entry name" value="TonB-dep_OMP_SusC/RagA_CS"/>
</dbReference>
<dbReference type="Gene3D" id="2.170.130.10">
    <property type="entry name" value="TonB-dependent receptor, plug domain"/>
    <property type="match status" value="1"/>
</dbReference>
<evidence type="ECO:0000256" key="9">
    <source>
        <dbReference type="RuleBase" id="RU003357"/>
    </source>
</evidence>
<evidence type="ECO:0000256" key="1">
    <source>
        <dbReference type="ARBA" id="ARBA00004571"/>
    </source>
</evidence>
<dbReference type="EMBL" id="FRBL01000004">
    <property type="protein sequence ID" value="SHL57705.1"/>
    <property type="molecule type" value="Genomic_DNA"/>
</dbReference>
<dbReference type="Pfam" id="PF00593">
    <property type="entry name" value="TonB_dep_Rec_b-barrel"/>
    <property type="match status" value="1"/>
</dbReference>
<evidence type="ECO:0000256" key="8">
    <source>
        <dbReference type="PROSITE-ProRule" id="PRU01360"/>
    </source>
</evidence>
<comment type="subcellular location">
    <subcellularLocation>
        <location evidence="1 8">Cell outer membrane</location>
        <topology evidence="1 8">Multi-pass membrane protein</topology>
    </subcellularLocation>
</comment>
<evidence type="ECO:0000256" key="10">
    <source>
        <dbReference type="SAM" id="MobiDB-lite"/>
    </source>
</evidence>
<feature type="region of interest" description="Disordered" evidence="10">
    <location>
        <begin position="1"/>
        <end position="28"/>
    </location>
</feature>
<dbReference type="InterPro" id="IPR008969">
    <property type="entry name" value="CarboxyPept-like_regulatory"/>
</dbReference>
<name>A0A1M7BRP2_9BACT</name>
<evidence type="ECO:0000259" key="11">
    <source>
        <dbReference type="Pfam" id="PF00593"/>
    </source>
</evidence>
<feature type="domain" description="TonB-dependent receptor plug" evidence="12">
    <location>
        <begin position="257"/>
        <end position="364"/>
    </location>
</feature>
<evidence type="ECO:0000256" key="6">
    <source>
        <dbReference type="ARBA" id="ARBA00023136"/>
    </source>
</evidence>
<keyword evidence="2 8" id="KW-0813">Transport</keyword>
<dbReference type="GO" id="GO:0009279">
    <property type="term" value="C:cell outer membrane"/>
    <property type="evidence" value="ECO:0007669"/>
    <property type="project" value="UniProtKB-SubCell"/>
</dbReference>
<evidence type="ECO:0000256" key="3">
    <source>
        <dbReference type="ARBA" id="ARBA00022452"/>
    </source>
</evidence>
<dbReference type="InterPro" id="IPR039426">
    <property type="entry name" value="TonB-dep_rcpt-like"/>
</dbReference>
<keyword evidence="7 8" id="KW-0998">Cell outer membrane</keyword>
<accession>A0A1M7BRP2</accession>
<sequence>MGRPPAGSGMHKNSHRKHGSGKKPLLSTPKNKCMNFLHSPAQRGFHQWTFLKKLLIMKTTMLFLLSVCLQLSAKTNGQNVTIRADKSSLEKVLRTITKQTGYEFWFDSRLLDHANPVNLHISDMPVEKALGLCFIGQPFDYSVVDKTIVIKEKKNILPAVLSVADLVVRGRITDEKGQPLPGASVALKGTSLGTAADVNGNFSLNVPQKGGTLVITFMGYEPAEVPVSQSGKIDIILKPADKKIDEVVIVGYGTQKKSNLTSAVNTVKMEELAGNRPTSTTGALLQSVVPGLEVTSTTGEPGGGFNFNIRGTTSINGGGPLILVDNIPFSAPMNMLNPNDIETVTVLKDAGSAAIYGARAAFGVILITTKKGSKNNKVRFDYSNNFTFSTPSSIPKKASPLATVQAYKDMGYAAYWTGQNVDKWLQFIQDYNADPSKYPNGYTMDAGIRYQLAPADVIKQLFDNAGVQKMHDFAVSGGTEKTAYRLSIGTVQEDGIMTSSADSYQRYNVKSYISSDVTKWLTLQGDVSYYTSTKSDPNSSWLWNIASNSPSYTPLVDTMTINGVLYPTGTPKNLLLNSVPSKDRYDDIRLMGKVIAKPVKGLTITGEYLFENLRRAITSYNKSFNYADISEFVVKTTVPANNAAFYKFNSNTDRRTLNIYANYNKSFKNHNFTIMAGFNQDDQFLENLWANKTQMISVDLPSIATAIGNLTANDGYEEWSVLGFFGRFNYDYKGKYLLEINGRTDGSSKFPENHRWGYFPSGSAGWRVSEEPFMQSLKPILSDLKLRISLGEVGNQDIKPYRFLDAMQPYLASWLTGGARPTTLGTPGLVSPNFTWETVRTINYGVNIGLYDNRINLTADWYKRQTLNMLTNAIQLPAVLGTGAPLQNAANLQSQGYEIAVEWRDKVGDFNYYVNANLYDFKSKITKFDNNKAGSLSTYYVGKDMTELWGYTTDRLYQETDFENGVIKAGIPKQIRNGTALVTPNPGDVLFRDFDGDGVITNGQNTVSAPGDLSVIGNTRLAMQYGINGGVGYKNWNFSFAIAGVGKRDLWISNNLTFPYNYEFGTIYDNQLDYWTPTNTNAHFARIYAKAAGNSAINKLVQTRYLTNAAYLRIKNLSLSYSVPETLLKRISFTRLQVFFSGENLFTFSKMPKGMDPTSTEDKGYGINYPIMRMFSFGVNASL</sequence>
<dbReference type="Pfam" id="PF13715">
    <property type="entry name" value="CarbopepD_reg_2"/>
    <property type="match status" value="1"/>
</dbReference>
<comment type="similarity">
    <text evidence="8 9">Belongs to the TonB-dependent receptor family.</text>
</comment>
<dbReference type="NCBIfam" id="TIGR04057">
    <property type="entry name" value="SusC_RagA_signa"/>
    <property type="match status" value="1"/>
</dbReference>
<dbReference type="STRING" id="1419482.SAMN05444266_10431"/>
<evidence type="ECO:0000259" key="12">
    <source>
        <dbReference type="Pfam" id="PF07715"/>
    </source>
</evidence>
<dbReference type="InterPro" id="IPR036942">
    <property type="entry name" value="Beta-barrel_TonB_sf"/>
</dbReference>
<dbReference type="Gene3D" id="2.60.40.1120">
    <property type="entry name" value="Carboxypeptidase-like, regulatory domain"/>
    <property type="match status" value="1"/>
</dbReference>
<dbReference type="InterPro" id="IPR012910">
    <property type="entry name" value="Plug_dom"/>
</dbReference>
<dbReference type="PROSITE" id="PS52016">
    <property type="entry name" value="TONB_DEPENDENT_REC_3"/>
    <property type="match status" value="1"/>
</dbReference>
<organism evidence="13 14">
    <name type="scientific">Chitinophaga jiangningensis</name>
    <dbReference type="NCBI Taxonomy" id="1419482"/>
    <lineage>
        <taxon>Bacteria</taxon>
        <taxon>Pseudomonadati</taxon>
        <taxon>Bacteroidota</taxon>
        <taxon>Chitinophagia</taxon>
        <taxon>Chitinophagales</taxon>
        <taxon>Chitinophagaceae</taxon>
        <taxon>Chitinophaga</taxon>
    </lineage>
</organism>
<keyword evidence="6 8" id="KW-0472">Membrane</keyword>
<keyword evidence="14" id="KW-1185">Reference proteome</keyword>
<protein>
    <submittedName>
        <fullName evidence="13">TonB-linked outer membrane protein, SusC/RagA family</fullName>
    </submittedName>
</protein>
<dbReference type="SUPFAM" id="SSF56935">
    <property type="entry name" value="Porins"/>
    <property type="match status" value="1"/>
</dbReference>
<dbReference type="InterPro" id="IPR037066">
    <property type="entry name" value="Plug_dom_sf"/>
</dbReference>
<evidence type="ECO:0000256" key="5">
    <source>
        <dbReference type="ARBA" id="ARBA00023077"/>
    </source>
</evidence>
<dbReference type="Proteomes" id="UP000184420">
    <property type="component" value="Unassembled WGS sequence"/>
</dbReference>
<dbReference type="SUPFAM" id="SSF49464">
    <property type="entry name" value="Carboxypeptidase regulatory domain-like"/>
    <property type="match status" value="1"/>
</dbReference>
<dbReference type="InterPro" id="IPR000531">
    <property type="entry name" value="Beta-barrel_TonB"/>
</dbReference>
<dbReference type="OrthoDB" id="604358at2"/>
<dbReference type="InterPro" id="IPR023996">
    <property type="entry name" value="TonB-dep_OMP_SusC/RagA"/>
</dbReference>